<keyword evidence="1 6" id="KW-0547">Nucleotide-binding</keyword>
<feature type="binding site" evidence="6">
    <location>
        <begin position="192"/>
        <end position="196"/>
    </location>
    <ligand>
        <name>AMP</name>
        <dbReference type="ChEBI" id="CHEBI:456215"/>
    </ligand>
</feature>
<comment type="cofactor">
    <cofactor evidence="6">
        <name>Mg(2+)</name>
        <dbReference type="ChEBI" id="CHEBI:18420"/>
    </cofactor>
</comment>
<keyword evidence="3 6" id="KW-0521">NADP</keyword>
<reference evidence="8 9" key="1">
    <citation type="submission" date="2021-03" db="EMBL/GenBank/DDBJ databases">
        <title>Genomic Encyclopedia of Type Strains, Phase IV (KMG-IV): sequencing the most valuable type-strain genomes for metagenomic binning, comparative biology and taxonomic classification.</title>
        <authorList>
            <person name="Goeker M."/>
        </authorList>
    </citation>
    <scope>NUCLEOTIDE SEQUENCE [LARGE SCALE GENOMIC DNA]</scope>
    <source>
        <strain evidence="8 9">DSM 101872</strain>
    </source>
</reference>
<dbReference type="Gene3D" id="3.40.1190.20">
    <property type="match status" value="1"/>
</dbReference>
<dbReference type="PANTHER" id="PTHR12592">
    <property type="entry name" value="ATP-DEPENDENT (S)-NAD(P)H-HYDRATE DEHYDRATASE FAMILY MEMBER"/>
    <property type="match status" value="1"/>
</dbReference>
<dbReference type="CDD" id="cd01171">
    <property type="entry name" value="YXKO-related"/>
    <property type="match status" value="1"/>
</dbReference>
<name>A0ABS4MF08_9LACO</name>
<dbReference type="InterPro" id="IPR000631">
    <property type="entry name" value="CARKD"/>
</dbReference>
<dbReference type="RefSeq" id="WP_209687009.1">
    <property type="nucleotide sequence ID" value="NZ_JAGGLU010000007.1"/>
</dbReference>
<dbReference type="Pfam" id="PF01256">
    <property type="entry name" value="Carb_kinase"/>
    <property type="match status" value="1"/>
</dbReference>
<feature type="binding site" evidence="6">
    <location>
        <position position="222"/>
    </location>
    <ligand>
        <name>(6S)-NADPHX</name>
        <dbReference type="ChEBI" id="CHEBI:64076"/>
    </ligand>
</feature>
<dbReference type="Proteomes" id="UP001519292">
    <property type="component" value="Unassembled WGS sequence"/>
</dbReference>
<comment type="function">
    <text evidence="6">Catalyzes the dehydration of the S-form of NAD(P)HX at the expense of ADP, which is converted to AMP. Together with NAD(P)HX epimerase, which catalyzes the epimerization of the S- and R-forms, the enzyme allows the repair of both epimers of NAD(P)HX, a damaged form of NAD(P)H that is a result of enzymatic or heat-dependent hydration.</text>
</comment>
<proteinExistence type="inferred from homology"/>
<comment type="similarity">
    <text evidence="6">Belongs to the NnrD/CARKD family.</text>
</comment>
<dbReference type="EC" id="4.2.1.136" evidence="6"/>
<dbReference type="InterPro" id="IPR029056">
    <property type="entry name" value="Ribokinase-like"/>
</dbReference>
<keyword evidence="9" id="KW-1185">Reference proteome</keyword>
<evidence type="ECO:0000259" key="7">
    <source>
        <dbReference type="PROSITE" id="PS51383"/>
    </source>
</evidence>
<feature type="binding site" evidence="6">
    <location>
        <position position="40"/>
    </location>
    <ligand>
        <name>(6S)-NADPHX</name>
        <dbReference type="ChEBI" id="CHEBI:64076"/>
    </ligand>
</feature>
<evidence type="ECO:0000256" key="5">
    <source>
        <dbReference type="ARBA" id="ARBA00023239"/>
    </source>
</evidence>
<dbReference type="NCBIfam" id="TIGR00196">
    <property type="entry name" value="yjeF_cterm"/>
    <property type="match status" value="1"/>
</dbReference>
<evidence type="ECO:0000313" key="8">
    <source>
        <dbReference type="EMBL" id="MBP2058272.1"/>
    </source>
</evidence>
<feature type="binding site" evidence="6">
    <location>
        <position position="221"/>
    </location>
    <ligand>
        <name>AMP</name>
        <dbReference type="ChEBI" id="CHEBI:456215"/>
    </ligand>
</feature>
<accession>A0ABS4MF08</accession>
<dbReference type="InterPro" id="IPR017953">
    <property type="entry name" value="Carbohydrate_kinase_pred_CS"/>
</dbReference>
<evidence type="ECO:0000256" key="1">
    <source>
        <dbReference type="ARBA" id="ARBA00022741"/>
    </source>
</evidence>
<sequence length="283" mass="30534">MEKINAKILSEVIKPRPSNSYKSKFGRILLIGGNKNYGGAVIMATQGALNSGAGLISVATDPFNATALHTRNPEAMFIDWNDQAQLSQMIPTMDVVICGMGLGSDEFAKNILLTVRDNITEKQTLVLDASALDLIGLDSNLLPTTAKALIFTPHQMEWQRLSKIKITDQTNANNVGALNKLVINKNAYLVLKSNQTKIYDQHGHILINPLGNPGMATGGMGDTLAGIIGSFCGQFGSNLKSISAAVYLHSLAGDQIYKDNYLVRPTALSALLPKLMQKYCQKG</sequence>
<organism evidence="8 9">
    <name type="scientific">Lactobacillus colini</name>
    <dbReference type="NCBI Taxonomy" id="1819254"/>
    <lineage>
        <taxon>Bacteria</taxon>
        <taxon>Bacillati</taxon>
        <taxon>Bacillota</taxon>
        <taxon>Bacilli</taxon>
        <taxon>Lactobacillales</taxon>
        <taxon>Lactobacillaceae</taxon>
        <taxon>Lactobacillus</taxon>
    </lineage>
</organism>
<comment type="catalytic activity">
    <reaction evidence="6">
        <text>(6S)-NADHX + ADP = AMP + phosphate + NADH + H(+)</text>
        <dbReference type="Rhea" id="RHEA:32223"/>
        <dbReference type="ChEBI" id="CHEBI:15378"/>
        <dbReference type="ChEBI" id="CHEBI:43474"/>
        <dbReference type="ChEBI" id="CHEBI:57945"/>
        <dbReference type="ChEBI" id="CHEBI:64074"/>
        <dbReference type="ChEBI" id="CHEBI:456215"/>
        <dbReference type="ChEBI" id="CHEBI:456216"/>
        <dbReference type="EC" id="4.2.1.136"/>
    </reaction>
</comment>
<protein>
    <recommendedName>
        <fullName evidence="6">ADP-dependent (S)-NAD(P)H-hydrate dehydratase</fullName>
        <ecNumber evidence="6">4.2.1.136</ecNumber>
    </recommendedName>
    <alternativeName>
        <fullName evidence="6">ADP-dependent NAD(P)HX dehydratase</fullName>
    </alternativeName>
</protein>
<evidence type="ECO:0000313" key="9">
    <source>
        <dbReference type="Proteomes" id="UP001519292"/>
    </source>
</evidence>
<keyword evidence="5 6" id="KW-0456">Lyase</keyword>
<keyword evidence="2 6" id="KW-0067">ATP-binding</keyword>
<dbReference type="PROSITE" id="PS51383">
    <property type="entry name" value="YJEF_C_3"/>
    <property type="match status" value="1"/>
</dbReference>
<evidence type="ECO:0000256" key="6">
    <source>
        <dbReference type="HAMAP-Rule" id="MF_01965"/>
    </source>
</evidence>
<comment type="catalytic activity">
    <reaction evidence="6">
        <text>(6S)-NADPHX + ADP = AMP + phosphate + NADPH + H(+)</text>
        <dbReference type="Rhea" id="RHEA:32235"/>
        <dbReference type="ChEBI" id="CHEBI:15378"/>
        <dbReference type="ChEBI" id="CHEBI:43474"/>
        <dbReference type="ChEBI" id="CHEBI:57783"/>
        <dbReference type="ChEBI" id="CHEBI:64076"/>
        <dbReference type="ChEBI" id="CHEBI:456215"/>
        <dbReference type="ChEBI" id="CHEBI:456216"/>
        <dbReference type="EC" id="4.2.1.136"/>
    </reaction>
</comment>
<comment type="subunit">
    <text evidence="6">Homotetramer.</text>
</comment>
<dbReference type="SUPFAM" id="SSF53613">
    <property type="entry name" value="Ribokinase-like"/>
    <property type="match status" value="1"/>
</dbReference>
<evidence type="ECO:0000256" key="4">
    <source>
        <dbReference type="ARBA" id="ARBA00023027"/>
    </source>
</evidence>
<dbReference type="EMBL" id="JAGGLU010000007">
    <property type="protein sequence ID" value="MBP2058272.1"/>
    <property type="molecule type" value="Genomic_DNA"/>
</dbReference>
<evidence type="ECO:0000256" key="3">
    <source>
        <dbReference type="ARBA" id="ARBA00022857"/>
    </source>
</evidence>
<dbReference type="PROSITE" id="PS01050">
    <property type="entry name" value="YJEF_C_2"/>
    <property type="match status" value="1"/>
</dbReference>
<keyword evidence="4 6" id="KW-0520">NAD</keyword>
<dbReference type="HAMAP" id="MF_01965">
    <property type="entry name" value="NADHX_dehydratase"/>
    <property type="match status" value="1"/>
</dbReference>
<comment type="caution">
    <text evidence="8">The sequence shown here is derived from an EMBL/GenBank/DDBJ whole genome shotgun (WGS) entry which is preliminary data.</text>
</comment>
<feature type="binding site" evidence="6">
    <location>
        <position position="101"/>
    </location>
    <ligand>
        <name>(6S)-NADPHX</name>
        <dbReference type="ChEBI" id="CHEBI:64076"/>
    </ligand>
</feature>
<dbReference type="PANTHER" id="PTHR12592:SF0">
    <property type="entry name" value="ATP-DEPENDENT (S)-NAD(P)H-HYDRATE DEHYDRATASE"/>
    <property type="match status" value="1"/>
</dbReference>
<feature type="domain" description="YjeF C-terminal" evidence="7">
    <location>
        <begin position="5"/>
        <end position="279"/>
    </location>
</feature>
<feature type="binding site" evidence="6">
    <location>
        <position position="154"/>
    </location>
    <ligand>
        <name>(6S)-NADPHX</name>
        <dbReference type="ChEBI" id="CHEBI:64076"/>
    </ligand>
</feature>
<evidence type="ECO:0000256" key="2">
    <source>
        <dbReference type="ARBA" id="ARBA00022840"/>
    </source>
</evidence>
<gene>
    <name evidence="6" type="primary">nnrD</name>
    <name evidence="8" type="ORF">J2Z60_001449</name>
</gene>